<comment type="caution">
    <text evidence="1">The sequence shown here is derived from an EMBL/GenBank/DDBJ whole genome shotgun (WGS) entry which is preliminary data.</text>
</comment>
<reference evidence="1 2" key="1">
    <citation type="journal article" date="2018" name="Nat. Biotechnol.">
        <title>A standardized bacterial taxonomy based on genome phylogeny substantially revises the tree of life.</title>
        <authorList>
            <person name="Parks D.H."/>
            <person name="Chuvochina M."/>
            <person name="Waite D.W."/>
            <person name="Rinke C."/>
            <person name="Skarshewski A."/>
            <person name="Chaumeil P.A."/>
            <person name="Hugenholtz P."/>
        </authorList>
    </citation>
    <scope>NUCLEOTIDE SEQUENCE [LARGE SCALE GENOMIC DNA]</scope>
    <source>
        <strain evidence="1">UBA10707</strain>
    </source>
</reference>
<dbReference type="EMBL" id="DOEK01000029">
    <property type="protein sequence ID" value="HBP30412.1"/>
    <property type="molecule type" value="Genomic_DNA"/>
</dbReference>
<evidence type="ECO:0008006" key="3">
    <source>
        <dbReference type="Google" id="ProtNLM"/>
    </source>
</evidence>
<evidence type="ECO:0000313" key="2">
    <source>
        <dbReference type="Proteomes" id="UP000264036"/>
    </source>
</evidence>
<dbReference type="Pfam" id="PF07769">
    <property type="entry name" value="PsiF_repeat"/>
    <property type="match status" value="1"/>
</dbReference>
<dbReference type="AlphaFoldDB" id="A0A356LHL6"/>
<protein>
    <recommendedName>
        <fullName evidence="3">Phosphate starvation-inducible protein PsiF</fullName>
    </recommendedName>
</protein>
<gene>
    <name evidence="1" type="ORF">DD666_13445</name>
</gene>
<name>A0A356LHL6_9BURK</name>
<evidence type="ECO:0000313" key="1">
    <source>
        <dbReference type="EMBL" id="HBP30412.1"/>
    </source>
</evidence>
<accession>A0A356LHL6</accession>
<dbReference type="Proteomes" id="UP000264036">
    <property type="component" value="Unassembled WGS sequence"/>
</dbReference>
<organism evidence="1 2">
    <name type="scientific">Advenella kashmirensis</name>
    <dbReference type="NCBI Taxonomy" id="310575"/>
    <lineage>
        <taxon>Bacteria</taxon>
        <taxon>Pseudomonadati</taxon>
        <taxon>Pseudomonadota</taxon>
        <taxon>Betaproteobacteria</taxon>
        <taxon>Burkholderiales</taxon>
        <taxon>Alcaligenaceae</taxon>
    </lineage>
</organism>
<sequence>MANCNQDAKAQSLTGEARKSFLRSCLKNS</sequence>
<proteinExistence type="predicted"/>
<dbReference type="InterPro" id="IPR011690">
    <property type="entry name" value="P_starv_induced_PsiF"/>
</dbReference>